<dbReference type="SUPFAM" id="SSF53335">
    <property type="entry name" value="S-adenosyl-L-methionine-dependent methyltransferases"/>
    <property type="match status" value="1"/>
</dbReference>
<organism evidence="6 7">
    <name type="scientific">Candidatus Staskawiczbacteria bacterium RIFCSPHIGHO2_01_FULL_36_16</name>
    <dbReference type="NCBI Taxonomy" id="1802200"/>
    <lineage>
        <taxon>Bacteria</taxon>
        <taxon>Candidatus Staskawicziibacteriota</taxon>
    </lineage>
</organism>
<dbReference type="Proteomes" id="UP000177190">
    <property type="component" value="Unassembled WGS sequence"/>
</dbReference>
<dbReference type="Gene3D" id="3.40.50.150">
    <property type="entry name" value="Vaccinia Virus protein VP39"/>
    <property type="match status" value="1"/>
</dbReference>
<keyword evidence="1" id="KW-0489">Methyltransferase</keyword>
<proteinExistence type="predicted"/>
<name>A0A1G2HLU1_9BACT</name>
<dbReference type="InterPro" id="IPR025714">
    <property type="entry name" value="Methyltranfer_dom"/>
</dbReference>
<evidence type="ECO:0000256" key="4">
    <source>
        <dbReference type="SAM" id="Phobius"/>
    </source>
</evidence>
<dbReference type="PANTHER" id="PTHR13610:SF9">
    <property type="entry name" value="FI06469P"/>
    <property type="match status" value="1"/>
</dbReference>
<feature type="domain" description="Methyltransferase" evidence="5">
    <location>
        <begin position="60"/>
        <end position="155"/>
    </location>
</feature>
<evidence type="ECO:0000313" key="7">
    <source>
        <dbReference type="Proteomes" id="UP000177190"/>
    </source>
</evidence>
<protein>
    <recommendedName>
        <fullName evidence="5">Methyltransferase domain-containing protein</fullName>
    </recommendedName>
</protein>
<keyword evidence="3" id="KW-0949">S-adenosyl-L-methionine</keyword>
<reference evidence="6 7" key="1">
    <citation type="journal article" date="2016" name="Nat. Commun.">
        <title>Thousands of microbial genomes shed light on interconnected biogeochemical processes in an aquifer system.</title>
        <authorList>
            <person name="Anantharaman K."/>
            <person name="Brown C.T."/>
            <person name="Hug L.A."/>
            <person name="Sharon I."/>
            <person name="Castelle C.J."/>
            <person name="Probst A.J."/>
            <person name="Thomas B.C."/>
            <person name="Singh A."/>
            <person name="Wilkins M.J."/>
            <person name="Karaoz U."/>
            <person name="Brodie E.L."/>
            <person name="Williams K.H."/>
            <person name="Hubbard S.S."/>
            <person name="Banfield J.F."/>
        </authorList>
    </citation>
    <scope>NUCLEOTIDE SEQUENCE [LARGE SCALE GENOMIC DNA]</scope>
</reference>
<dbReference type="PANTHER" id="PTHR13610">
    <property type="entry name" value="METHYLTRANSFERASE DOMAIN-CONTAINING PROTEIN"/>
    <property type="match status" value="1"/>
</dbReference>
<gene>
    <name evidence="6" type="ORF">A2812_03130</name>
</gene>
<evidence type="ECO:0000256" key="2">
    <source>
        <dbReference type="ARBA" id="ARBA00022679"/>
    </source>
</evidence>
<sequence length="178" mass="20403">MSTILLLILLIVFSTLFVACFFIFFFMPIILPYFFWGAIYVPTAKNRIDTIVSFAENCRGLKVADLGSGDGRLLVAFAKKGAVVFGYEINPFLVSKSRKNIIKEGLENKAFVFNKSFWHQDLSGFDVIVVYGMVHVMGRLEKKMQRELKNGARVVSHAFVFPHWNCVKKENNIYLYIK</sequence>
<dbReference type="InterPro" id="IPR026170">
    <property type="entry name" value="FAM173A/B"/>
</dbReference>
<accession>A0A1G2HLU1</accession>
<evidence type="ECO:0000313" key="6">
    <source>
        <dbReference type="EMBL" id="OGZ62868.1"/>
    </source>
</evidence>
<dbReference type="GO" id="GO:0016279">
    <property type="term" value="F:protein-lysine N-methyltransferase activity"/>
    <property type="evidence" value="ECO:0007669"/>
    <property type="project" value="InterPro"/>
</dbReference>
<keyword evidence="4" id="KW-1133">Transmembrane helix</keyword>
<evidence type="ECO:0000256" key="3">
    <source>
        <dbReference type="ARBA" id="ARBA00022691"/>
    </source>
</evidence>
<evidence type="ECO:0000259" key="5">
    <source>
        <dbReference type="Pfam" id="PF13847"/>
    </source>
</evidence>
<dbReference type="Pfam" id="PF13847">
    <property type="entry name" value="Methyltransf_31"/>
    <property type="match status" value="1"/>
</dbReference>
<keyword evidence="4" id="KW-0472">Membrane</keyword>
<keyword evidence="4" id="KW-0812">Transmembrane</keyword>
<comment type="caution">
    <text evidence="6">The sequence shown here is derived from an EMBL/GenBank/DDBJ whole genome shotgun (WGS) entry which is preliminary data.</text>
</comment>
<feature type="transmembrane region" description="Helical" evidence="4">
    <location>
        <begin position="7"/>
        <end position="35"/>
    </location>
</feature>
<dbReference type="InterPro" id="IPR029063">
    <property type="entry name" value="SAM-dependent_MTases_sf"/>
</dbReference>
<dbReference type="EMBL" id="MHOM01000048">
    <property type="protein sequence ID" value="OGZ62868.1"/>
    <property type="molecule type" value="Genomic_DNA"/>
</dbReference>
<dbReference type="STRING" id="1802200.A2812_03130"/>
<dbReference type="CDD" id="cd02440">
    <property type="entry name" value="AdoMet_MTases"/>
    <property type="match status" value="1"/>
</dbReference>
<dbReference type="AlphaFoldDB" id="A0A1G2HLU1"/>
<evidence type="ECO:0000256" key="1">
    <source>
        <dbReference type="ARBA" id="ARBA00022603"/>
    </source>
</evidence>
<keyword evidence="2" id="KW-0808">Transferase</keyword>
<dbReference type="GO" id="GO:0032259">
    <property type="term" value="P:methylation"/>
    <property type="evidence" value="ECO:0007669"/>
    <property type="project" value="UniProtKB-KW"/>
</dbReference>